<reference evidence="10" key="1">
    <citation type="submission" date="2022-10" db="EMBL/GenBank/DDBJ databases">
        <title>Complete genome sequence of Schlegelella aquatica LMG 23380.</title>
        <authorList>
            <person name="Musilova J."/>
            <person name="Kourilova X."/>
            <person name="Bezdicek M."/>
            <person name="Hermankova K."/>
            <person name="Obruca S."/>
            <person name="Sedlar K."/>
        </authorList>
    </citation>
    <scope>NUCLEOTIDE SEQUENCE</scope>
    <source>
        <strain evidence="10">LMG 23380</strain>
    </source>
</reference>
<accession>A0ABY6MSQ9</accession>
<sequence>MIVHLTLRRLRACITASLGLAAEPPPPRLRPWRERLRPVLRAGSLAGSLALGLVGCSEPGGPLAPEFRARPDAAASAPEARATAAGGEAVEGRDEKPAVLAALGALRANEAERQALQALYAPEGGSRWWTDERGGLTARGRQALALLAAAADDGLEPADYQARELQEALARPATAEQGAALELRISLSVMRYLRDLQAGRVEPRSVGFKLHGGGPGLDLAAQVRQLATAPEWDAAVAALRPAWPQYAALREALRQYRDRAAREGEAPPVPVVTRVRPGEPYAGVPALRQRLALLGDLEPGLAAASKAPASAPAASGPADGERASTPRYEGELVEAVRRFQARHGLEPDGVLGKATFAALDVPLADRVRQIELAMERLRWVPRIAERFVAVNIPMFRLWAGDSPAATSPPLAMRVIVGRALDTETPVMFDQMRYLVFSPYWNVPRSITRNEILPALRRDPHYLERHQMELVRGDRDDSPVVAATPEALEALARGELRVRQRPGPKNSLGQVKFIFPNDASVYLHGTPARELFGRDRRDMSHGCVRVEDPVALAQWLLHDKPQWTRERILEAMEAGRPTQVDLGRPVPVLLFYVTAMVMPDTGAVHFAQDIYGHDRRLLEALARRRPS</sequence>
<dbReference type="EMBL" id="CP110257">
    <property type="protein sequence ID" value="UZD55052.1"/>
    <property type="molecule type" value="Genomic_DNA"/>
</dbReference>
<feature type="compositionally biased region" description="Low complexity" evidence="8">
    <location>
        <begin position="305"/>
        <end position="318"/>
    </location>
</feature>
<dbReference type="InterPro" id="IPR005490">
    <property type="entry name" value="LD_TPept_cat_dom"/>
</dbReference>
<dbReference type="RefSeq" id="WP_264892810.1">
    <property type="nucleotide sequence ID" value="NZ_CP110257.1"/>
</dbReference>
<evidence type="ECO:0000313" key="11">
    <source>
        <dbReference type="Proteomes" id="UP001163266"/>
    </source>
</evidence>
<name>A0ABY6MSQ9_9BURK</name>
<dbReference type="InterPro" id="IPR038063">
    <property type="entry name" value="Transpep_catalytic_dom"/>
</dbReference>
<evidence type="ECO:0000256" key="4">
    <source>
        <dbReference type="ARBA" id="ARBA00022960"/>
    </source>
</evidence>
<gene>
    <name evidence="10" type="ORF">OMP39_00185</name>
</gene>
<keyword evidence="6 7" id="KW-0961">Cell wall biogenesis/degradation</keyword>
<dbReference type="Pfam" id="PF20142">
    <property type="entry name" value="Scaffold"/>
    <property type="match status" value="1"/>
</dbReference>
<evidence type="ECO:0000256" key="8">
    <source>
        <dbReference type="SAM" id="MobiDB-lite"/>
    </source>
</evidence>
<dbReference type="Pfam" id="PF01471">
    <property type="entry name" value="PG_binding_1"/>
    <property type="match status" value="1"/>
</dbReference>
<comment type="pathway">
    <text evidence="1 7">Cell wall biogenesis; peptidoglycan biosynthesis.</text>
</comment>
<feature type="active site" description="Proton donor/acceptor" evidence="7">
    <location>
        <position position="523"/>
    </location>
</feature>
<evidence type="ECO:0000313" key="10">
    <source>
        <dbReference type="EMBL" id="UZD55052.1"/>
    </source>
</evidence>
<dbReference type="PANTHER" id="PTHR41533:SF2">
    <property type="entry name" value="BLR7131 PROTEIN"/>
    <property type="match status" value="1"/>
</dbReference>
<evidence type="ECO:0000256" key="3">
    <source>
        <dbReference type="ARBA" id="ARBA00022679"/>
    </source>
</evidence>
<organism evidence="10 11">
    <name type="scientific">Caldimonas aquatica</name>
    <dbReference type="NCBI Taxonomy" id="376175"/>
    <lineage>
        <taxon>Bacteria</taxon>
        <taxon>Pseudomonadati</taxon>
        <taxon>Pseudomonadota</taxon>
        <taxon>Betaproteobacteria</taxon>
        <taxon>Burkholderiales</taxon>
        <taxon>Sphaerotilaceae</taxon>
        <taxon>Caldimonas</taxon>
    </lineage>
</organism>
<evidence type="ECO:0000256" key="5">
    <source>
        <dbReference type="ARBA" id="ARBA00022984"/>
    </source>
</evidence>
<dbReference type="Gene3D" id="1.10.101.10">
    <property type="entry name" value="PGBD-like superfamily/PGBD"/>
    <property type="match status" value="1"/>
</dbReference>
<dbReference type="CDD" id="cd16913">
    <property type="entry name" value="YkuD_like"/>
    <property type="match status" value="1"/>
</dbReference>
<dbReference type="InterPro" id="IPR036366">
    <property type="entry name" value="PGBDSf"/>
</dbReference>
<evidence type="ECO:0000259" key="9">
    <source>
        <dbReference type="PROSITE" id="PS52029"/>
    </source>
</evidence>
<evidence type="ECO:0000256" key="2">
    <source>
        <dbReference type="ARBA" id="ARBA00005992"/>
    </source>
</evidence>
<dbReference type="InterPro" id="IPR052905">
    <property type="entry name" value="LD-transpeptidase_YkuD-like"/>
</dbReference>
<protein>
    <submittedName>
        <fullName evidence="10">L,D-transpeptidase family protein</fullName>
    </submittedName>
</protein>
<evidence type="ECO:0000256" key="1">
    <source>
        <dbReference type="ARBA" id="ARBA00004752"/>
    </source>
</evidence>
<comment type="similarity">
    <text evidence="2">Belongs to the YkuD family.</text>
</comment>
<dbReference type="SUPFAM" id="SSF141523">
    <property type="entry name" value="L,D-transpeptidase catalytic domain-like"/>
    <property type="match status" value="1"/>
</dbReference>
<dbReference type="SUPFAM" id="SSF47090">
    <property type="entry name" value="PGBD-like"/>
    <property type="match status" value="1"/>
</dbReference>
<dbReference type="Gene3D" id="2.40.440.10">
    <property type="entry name" value="L,D-transpeptidase catalytic domain-like"/>
    <property type="match status" value="1"/>
</dbReference>
<keyword evidence="3" id="KW-0808">Transferase</keyword>
<feature type="domain" description="L,D-TPase catalytic" evidence="9">
    <location>
        <begin position="386"/>
        <end position="568"/>
    </location>
</feature>
<evidence type="ECO:0000256" key="7">
    <source>
        <dbReference type="PROSITE-ProRule" id="PRU01373"/>
    </source>
</evidence>
<keyword evidence="5 7" id="KW-0573">Peptidoglycan synthesis</keyword>
<dbReference type="PROSITE" id="PS52029">
    <property type="entry name" value="LD_TPASE"/>
    <property type="match status" value="1"/>
</dbReference>
<dbReference type="Pfam" id="PF03734">
    <property type="entry name" value="YkuD"/>
    <property type="match status" value="1"/>
</dbReference>
<feature type="region of interest" description="Disordered" evidence="8">
    <location>
        <begin position="305"/>
        <end position="326"/>
    </location>
</feature>
<dbReference type="InterPro" id="IPR036365">
    <property type="entry name" value="PGBD-like_sf"/>
</dbReference>
<keyword evidence="4 7" id="KW-0133">Cell shape</keyword>
<feature type="region of interest" description="Disordered" evidence="8">
    <location>
        <begin position="70"/>
        <end position="91"/>
    </location>
</feature>
<evidence type="ECO:0000256" key="6">
    <source>
        <dbReference type="ARBA" id="ARBA00023316"/>
    </source>
</evidence>
<dbReference type="InterPro" id="IPR045380">
    <property type="entry name" value="LD_TPept_scaffold_dom"/>
</dbReference>
<feature type="compositionally biased region" description="Low complexity" evidence="8">
    <location>
        <begin position="72"/>
        <end position="88"/>
    </location>
</feature>
<dbReference type="PANTHER" id="PTHR41533">
    <property type="entry name" value="L,D-TRANSPEPTIDASE HI_1667-RELATED"/>
    <property type="match status" value="1"/>
</dbReference>
<proteinExistence type="inferred from homology"/>
<keyword evidence="11" id="KW-1185">Reference proteome</keyword>
<dbReference type="InterPro" id="IPR002477">
    <property type="entry name" value="Peptidoglycan-bd-like"/>
</dbReference>
<dbReference type="Proteomes" id="UP001163266">
    <property type="component" value="Chromosome"/>
</dbReference>
<feature type="active site" description="Nucleophile" evidence="7">
    <location>
        <position position="542"/>
    </location>
</feature>